<comment type="caution">
    <text evidence="2">The sequence shown here is derived from an EMBL/GenBank/DDBJ whole genome shotgun (WGS) entry which is preliminary data.</text>
</comment>
<dbReference type="FunCoup" id="A0A2R6Q3S2">
    <property type="interactions" value="1558"/>
</dbReference>
<feature type="region of interest" description="Disordered" evidence="1">
    <location>
        <begin position="257"/>
        <end position="277"/>
    </location>
</feature>
<reference evidence="2 3" key="1">
    <citation type="submission" date="2017-07" db="EMBL/GenBank/DDBJ databases">
        <title>An improved, manually edited Actinidia chinensis var. chinensis (kiwifruit) genome highlights the challenges associated with draft genomes and gene prediction in plants.</title>
        <authorList>
            <person name="Pilkington S."/>
            <person name="Crowhurst R."/>
            <person name="Hilario E."/>
            <person name="Nardozza S."/>
            <person name="Fraser L."/>
            <person name="Peng Y."/>
            <person name="Gunaseelan K."/>
            <person name="Simpson R."/>
            <person name="Tahir J."/>
            <person name="Deroles S."/>
            <person name="Templeton K."/>
            <person name="Luo Z."/>
            <person name="Davy M."/>
            <person name="Cheng C."/>
            <person name="Mcneilage M."/>
            <person name="Scaglione D."/>
            <person name="Liu Y."/>
            <person name="Zhang Q."/>
            <person name="Datson P."/>
            <person name="De Silva N."/>
            <person name="Gardiner S."/>
            <person name="Bassett H."/>
            <person name="Chagne D."/>
            <person name="Mccallum J."/>
            <person name="Dzierzon H."/>
            <person name="Deng C."/>
            <person name="Wang Y.-Y."/>
            <person name="Barron N."/>
            <person name="Manako K."/>
            <person name="Bowen J."/>
            <person name="Foster T."/>
            <person name="Erridge Z."/>
            <person name="Tiffin H."/>
            <person name="Waite C."/>
            <person name="Davies K."/>
            <person name="Grierson E."/>
            <person name="Laing W."/>
            <person name="Kirk R."/>
            <person name="Chen X."/>
            <person name="Wood M."/>
            <person name="Montefiori M."/>
            <person name="Brummell D."/>
            <person name="Schwinn K."/>
            <person name="Catanach A."/>
            <person name="Fullerton C."/>
            <person name="Li D."/>
            <person name="Meiyalaghan S."/>
            <person name="Nieuwenhuizen N."/>
            <person name="Read N."/>
            <person name="Prakash R."/>
            <person name="Hunter D."/>
            <person name="Zhang H."/>
            <person name="Mckenzie M."/>
            <person name="Knabel M."/>
            <person name="Harris A."/>
            <person name="Allan A."/>
            <person name="Chen A."/>
            <person name="Janssen B."/>
            <person name="Plunkett B."/>
            <person name="Dwamena C."/>
            <person name="Voogd C."/>
            <person name="Leif D."/>
            <person name="Lafferty D."/>
            <person name="Souleyre E."/>
            <person name="Varkonyi-Gasic E."/>
            <person name="Gambi F."/>
            <person name="Hanley J."/>
            <person name="Yao J.-L."/>
            <person name="Cheung J."/>
            <person name="David K."/>
            <person name="Warren B."/>
            <person name="Marsh K."/>
            <person name="Snowden K."/>
            <person name="Lin-Wang K."/>
            <person name="Brian L."/>
            <person name="Martinez-Sanchez M."/>
            <person name="Wang M."/>
            <person name="Ileperuma N."/>
            <person name="Macnee N."/>
            <person name="Campin R."/>
            <person name="Mcatee P."/>
            <person name="Drummond R."/>
            <person name="Espley R."/>
            <person name="Ireland H."/>
            <person name="Wu R."/>
            <person name="Atkinson R."/>
            <person name="Karunairetnam S."/>
            <person name="Bulley S."/>
            <person name="Chunkath S."/>
            <person name="Hanley Z."/>
            <person name="Storey R."/>
            <person name="Thrimawithana A."/>
            <person name="Thomson S."/>
            <person name="David C."/>
            <person name="Testolin R."/>
        </authorList>
    </citation>
    <scope>NUCLEOTIDE SEQUENCE [LARGE SCALE GENOMIC DNA]</scope>
    <source>
        <strain evidence="3">cv. Red5</strain>
        <tissue evidence="2">Young leaf</tissue>
    </source>
</reference>
<dbReference type="OMA" id="WVSSATN"/>
<keyword evidence="3" id="KW-1185">Reference proteome</keyword>
<dbReference type="OrthoDB" id="1693686at2759"/>
<reference evidence="3" key="2">
    <citation type="journal article" date="2018" name="BMC Genomics">
        <title>A manually annotated Actinidia chinensis var. chinensis (kiwifruit) genome highlights the challenges associated with draft genomes and gene prediction in plants.</title>
        <authorList>
            <person name="Pilkington S.M."/>
            <person name="Crowhurst R."/>
            <person name="Hilario E."/>
            <person name="Nardozza S."/>
            <person name="Fraser L."/>
            <person name="Peng Y."/>
            <person name="Gunaseelan K."/>
            <person name="Simpson R."/>
            <person name="Tahir J."/>
            <person name="Deroles S.C."/>
            <person name="Templeton K."/>
            <person name="Luo Z."/>
            <person name="Davy M."/>
            <person name="Cheng C."/>
            <person name="McNeilage M."/>
            <person name="Scaglione D."/>
            <person name="Liu Y."/>
            <person name="Zhang Q."/>
            <person name="Datson P."/>
            <person name="De Silva N."/>
            <person name="Gardiner S.E."/>
            <person name="Bassett H."/>
            <person name="Chagne D."/>
            <person name="McCallum J."/>
            <person name="Dzierzon H."/>
            <person name="Deng C."/>
            <person name="Wang Y.Y."/>
            <person name="Barron L."/>
            <person name="Manako K."/>
            <person name="Bowen J."/>
            <person name="Foster T.M."/>
            <person name="Erridge Z.A."/>
            <person name="Tiffin H."/>
            <person name="Waite C.N."/>
            <person name="Davies K.M."/>
            <person name="Grierson E.P."/>
            <person name="Laing W.A."/>
            <person name="Kirk R."/>
            <person name="Chen X."/>
            <person name="Wood M."/>
            <person name="Montefiori M."/>
            <person name="Brummell D.A."/>
            <person name="Schwinn K.E."/>
            <person name="Catanach A."/>
            <person name="Fullerton C."/>
            <person name="Li D."/>
            <person name="Meiyalaghan S."/>
            <person name="Nieuwenhuizen N."/>
            <person name="Read N."/>
            <person name="Prakash R."/>
            <person name="Hunter D."/>
            <person name="Zhang H."/>
            <person name="McKenzie M."/>
            <person name="Knabel M."/>
            <person name="Harris A."/>
            <person name="Allan A.C."/>
            <person name="Gleave A."/>
            <person name="Chen A."/>
            <person name="Janssen B.J."/>
            <person name="Plunkett B."/>
            <person name="Ampomah-Dwamena C."/>
            <person name="Voogd C."/>
            <person name="Leif D."/>
            <person name="Lafferty D."/>
            <person name="Souleyre E.J.F."/>
            <person name="Varkonyi-Gasic E."/>
            <person name="Gambi F."/>
            <person name="Hanley J."/>
            <person name="Yao J.L."/>
            <person name="Cheung J."/>
            <person name="David K.M."/>
            <person name="Warren B."/>
            <person name="Marsh K."/>
            <person name="Snowden K.C."/>
            <person name="Lin-Wang K."/>
            <person name="Brian L."/>
            <person name="Martinez-Sanchez M."/>
            <person name="Wang M."/>
            <person name="Ileperuma N."/>
            <person name="Macnee N."/>
            <person name="Campin R."/>
            <person name="McAtee P."/>
            <person name="Drummond R.S.M."/>
            <person name="Espley R.V."/>
            <person name="Ireland H.S."/>
            <person name="Wu R."/>
            <person name="Atkinson R.G."/>
            <person name="Karunairetnam S."/>
            <person name="Bulley S."/>
            <person name="Chunkath S."/>
            <person name="Hanley Z."/>
            <person name="Storey R."/>
            <person name="Thrimawithana A.H."/>
            <person name="Thomson S."/>
            <person name="David C."/>
            <person name="Testolin R."/>
            <person name="Huang H."/>
            <person name="Hellens R.P."/>
            <person name="Schaffer R.J."/>
        </authorList>
    </citation>
    <scope>NUCLEOTIDE SEQUENCE [LARGE SCALE GENOMIC DNA]</scope>
    <source>
        <strain evidence="3">cv. Red5</strain>
    </source>
</reference>
<dbReference type="PANTHER" id="PTHR34460:SF2">
    <property type="entry name" value="OS04G0405500 PROTEIN"/>
    <property type="match status" value="1"/>
</dbReference>
<gene>
    <name evidence="2" type="ORF">CEY00_Acc22869</name>
</gene>
<proteinExistence type="predicted"/>
<dbReference type="InParanoid" id="A0A2R6Q3S2"/>
<protein>
    <submittedName>
        <fullName evidence="2">Flocculation protein</fullName>
    </submittedName>
</protein>
<accession>A0A2R6Q3S2</accession>
<sequence>MVMEALQEDTGEGNMQCTSHPYKSHQNPGGICAFCLQEKLGKLVSSSFPIAVFPSSSSSSSPSFRSEFVAPTNTCTLPVRQNASTNTTNKECQYYQNHPRRARIPFLLAQKKKKVGVSLSTDPSQARIELKRSKSTTTPRRGVHFVGVDEGDDEFGPRKRGFWSFLYTSKHASVRKIEKPNNEICYSSSVGAFGQRSREAQKREEFVVVEENDESPNQASFDRKVSRSRSVGCGSRSFSGDFFERISTGFGDCTLRRVESQREGKPKSAAGGGGGGGKDCIKERVKCGGIFGGFMVTSSSSSSSSSSYWVSSSSGEDGGVGAKMAVTGQLAHGRSKSWGWALASPIRAFKPSSVKREKNNTTPNLNAIPSLLAVGGR</sequence>
<evidence type="ECO:0000313" key="3">
    <source>
        <dbReference type="Proteomes" id="UP000241394"/>
    </source>
</evidence>
<dbReference type="PANTHER" id="PTHR34460">
    <property type="entry name" value="VITELLOGENIN-LIKE PROTEIN"/>
    <property type="match status" value="1"/>
</dbReference>
<evidence type="ECO:0000256" key="1">
    <source>
        <dbReference type="SAM" id="MobiDB-lite"/>
    </source>
</evidence>
<organism evidence="2 3">
    <name type="scientific">Actinidia chinensis var. chinensis</name>
    <name type="common">Chinese soft-hair kiwi</name>
    <dbReference type="NCBI Taxonomy" id="1590841"/>
    <lineage>
        <taxon>Eukaryota</taxon>
        <taxon>Viridiplantae</taxon>
        <taxon>Streptophyta</taxon>
        <taxon>Embryophyta</taxon>
        <taxon>Tracheophyta</taxon>
        <taxon>Spermatophyta</taxon>
        <taxon>Magnoliopsida</taxon>
        <taxon>eudicotyledons</taxon>
        <taxon>Gunneridae</taxon>
        <taxon>Pentapetalae</taxon>
        <taxon>asterids</taxon>
        <taxon>Ericales</taxon>
        <taxon>Actinidiaceae</taxon>
        <taxon>Actinidia</taxon>
    </lineage>
</organism>
<dbReference type="Proteomes" id="UP000241394">
    <property type="component" value="Chromosome LG20"/>
</dbReference>
<feature type="compositionally biased region" description="Basic and acidic residues" evidence="1">
    <location>
        <begin position="257"/>
        <end position="266"/>
    </location>
</feature>
<dbReference type="STRING" id="1590841.A0A2R6Q3S2"/>
<dbReference type="AlphaFoldDB" id="A0A2R6Q3S2"/>
<evidence type="ECO:0000313" key="2">
    <source>
        <dbReference type="EMBL" id="PSS01512.1"/>
    </source>
</evidence>
<dbReference type="Gramene" id="PSS01512">
    <property type="protein sequence ID" value="PSS01512"/>
    <property type="gene ID" value="CEY00_Acc22869"/>
</dbReference>
<dbReference type="EMBL" id="NKQK01000020">
    <property type="protein sequence ID" value="PSS01512.1"/>
    <property type="molecule type" value="Genomic_DNA"/>
</dbReference>
<name>A0A2R6Q3S2_ACTCC</name>